<keyword evidence="2" id="KW-1185">Reference proteome</keyword>
<dbReference type="GO" id="GO:0006629">
    <property type="term" value="P:lipid metabolic process"/>
    <property type="evidence" value="ECO:0007669"/>
    <property type="project" value="InterPro"/>
</dbReference>
<dbReference type="Proteomes" id="UP000001038">
    <property type="component" value="Chromosome 2"/>
</dbReference>
<reference evidence="1 2" key="1">
    <citation type="journal article" date="2007" name="Nature">
        <title>The medaka draft genome and insights into vertebrate genome evolution.</title>
        <authorList>
            <person name="Kasahara M."/>
            <person name="Naruse K."/>
            <person name="Sasaki S."/>
            <person name="Nakatani Y."/>
            <person name="Qu W."/>
            <person name="Ahsan B."/>
            <person name="Yamada T."/>
            <person name="Nagayasu Y."/>
            <person name="Doi K."/>
            <person name="Kasai Y."/>
            <person name="Jindo T."/>
            <person name="Kobayashi D."/>
            <person name="Shimada A."/>
            <person name="Toyoda A."/>
            <person name="Kuroki Y."/>
            <person name="Fujiyama A."/>
            <person name="Sasaki T."/>
            <person name="Shimizu A."/>
            <person name="Asakawa S."/>
            <person name="Shimizu N."/>
            <person name="Hashimoto S."/>
            <person name="Yang J."/>
            <person name="Lee Y."/>
            <person name="Matsushima K."/>
            <person name="Sugano S."/>
            <person name="Sakaizumi M."/>
            <person name="Narita T."/>
            <person name="Ohishi K."/>
            <person name="Haga S."/>
            <person name="Ohta F."/>
            <person name="Nomoto H."/>
            <person name="Nogata K."/>
            <person name="Morishita T."/>
            <person name="Endo T."/>
            <person name="Shin-I T."/>
            <person name="Takeda H."/>
            <person name="Morishita S."/>
            <person name="Kohara Y."/>
        </authorList>
    </citation>
    <scope>NUCLEOTIDE SEQUENCE [LARGE SCALE GENOMIC DNA]</scope>
    <source>
        <strain evidence="1 2">Hd-rR</strain>
    </source>
</reference>
<dbReference type="Ensembl" id="ENSORLT00000036242.1">
    <property type="protein sequence ID" value="ENSORLP00000044688.1"/>
    <property type="gene ID" value="ENSORLG00000023893.1"/>
</dbReference>
<organism evidence="1 2">
    <name type="scientific">Oryzias latipes</name>
    <name type="common">Japanese rice fish</name>
    <name type="synonym">Japanese killifish</name>
    <dbReference type="NCBI Taxonomy" id="8090"/>
    <lineage>
        <taxon>Eukaryota</taxon>
        <taxon>Metazoa</taxon>
        <taxon>Chordata</taxon>
        <taxon>Craniata</taxon>
        <taxon>Vertebrata</taxon>
        <taxon>Euteleostomi</taxon>
        <taxon>Actinopterygii</taxon>
        <taxon>Neopterygii</taxon>
        <taxon>Teleostei</taxon>
        <taxon>Neoteleostei</taxon>
        <taxon>Acanthomorphata</taxon>
        <taxon>Ovalentaria</taxon>
        <taxon>Atherinomorphae</taxon>
        <taxon>Beloniformes</taxon>
        <taxon>Adrianichthyidae</taxon>
        <taxon>Oryziinae</taxon>
        <taxon>Oryzias</taxon>
    </lineage>
</organism>
<dbReference type="CDD" id="cd08616">
    <property type="entry name" value="PI-PLCXD1c"/>
    <property type="match status" value="1"/>
</dbReference>
<evidence type="ECO:0000313" key="2">
    <source>
        <dbReference type="Proteomes" id="UP000001038"/>
    </source>
</evidence>
<dbReference type="InterPro" id="IPR017946">
    <property type="entry name" value="PLC-like_Pdiesterase_TIM-brl"/>
</dbReference>
<dbReference type="Bgee" id="ENSORLG00000023893">
    <property type="expression patterns" value="Expressed in testis and 14 other cell types or tissues"/>
</dbReference>
<dbReference type="PANTHER" id="PTHR13593:SF112">
    <property type="entry name" value="PI-PLC X DOMAIN-CONTAINING PROTEIN 1"/>
    <property type="match status" value="1"/>
</dbReference>
<dbReference type="InParanoid" id="A0A3B3IKH8"/>
<dbReference type="InterPro" id="IPR051057">
    <property type="entry name" value="PI-PLC_domain"/>
</dbReference>
<protein>
    <recommendedName>
        <fullName evidence="3">Phosphatidylinositol-specific phospholipase C X domain-containing protein</fullName>
    </recommendedName>
</protein>
<reference evidence="1" key="2">
    <citation type="submission" date="2025-08" db="UniProtKB">
        <authorList>
            <consortium name="Ensembl"/>
        </authorList>
    </citation>
    <scope>IDENTIFICATION</scope>
    <source>
        <strain evidence="1">Hd-rR</strain>
    </source>
</reference>
<evidence type="ECO:0008006" key="3">
    <source>
        <dbReference type="Google" id="ProtNLM"/>
    </source>
</evidence>
<dbReference type="InterPro" id="IPR042158">
    <property type="entry name" value="PLCXD1/2/3"/>
</dbReference>
<proteinExistence type="predicted"/>
<dbReference type="AlphaFoldDB" id="A0A3B3IKH8"/>
<sequence>MGDKLFPVLEGNPDWMSRLPEELHDVPLWNLALPGSHDTMSFCLDISSPVLRSESFLLRLTDLLLPCCTRPCIYRWATTQQSILADQGDLGIRFFDLRIAKNPASSSNLFFAHGIYTLLTVKEALKELAMWLEAHPKEIVIISCSHFDTMTNEDHVHLVEFIHILFNLKLCSSKNVPTLRSCWSKGYQVIISYDNEAMLLEHPELWRAIPYWYADTPNPKKVISYLETQKLKGRPAGFYVSGLNLTEDATYVALHPCQTMRKMTMDALPLLLRWTEDQQPGPEPDRINIVCCDFVNYSVTLFSMHSTTWELEQLLGLCCMKLPCKSEAAMPVTA</sequence>
<dbReference type="GeneTree" id="ENSGT00940000161625"/>
<reference evidence="1" key="3">
    <citation type="submission" date="2025-09" db="UniProtKB">
        <authorList>
            <consortium name="Ensembl"/>
        </authorList>
    </citation>
    <scope>IDENTIFICATION</scope>
    <source>
        <strain evidence="1">Hd-rR</strain>
    </source>
</reference>
<gene>
    <name evidence="1" type="primary">LOC101161710</name>
</gene>
<dbReference type="Gene3D" id="3.20.20.190">
    <property type="entry name" value="Phosphatidylinositol (PI) phosphodiesterase"/>
    <property type="match status" value="1"/>
</dbReference>
<dbReference type="STRING" id="8090.ENSORLP00000044688"/>
<evidence type="ECO:0000313" key="1">
    <source>
        <dbReference type="Ensembl" id="ENSORLP00000044688.1"/>
    </source>
</evidence>
<accession>A0A3B3IKH8</accession>
<dbReference type="PANTHER" id="PTHR13593">
    <property type="match status" value="1"/>
</dbReference>
<dbReference type="SUPFAM" id="SSF51695">
    <property type="entry name" value="PLC-like phosphodiesterases"/>
    <property type="match status" value="1"/>
</dbReference>
<dbReference type="GO" id="GO:0008081">
    <property type="term" value="F:phosphoric diester hydrolase activity"/>
    <property type="evidence" value="ECO:0000318"/>
    <property type="project" value="GO_Central"/>
</dbReference>
<name>A0A3B3IKH8_ORYLA</name>